<keyword evidence="3" id="KW-1185">Reference proteome</keyword>
<dbReference type="OrthoDB" id="965586at2"/>
<gene>
    <name evidence="2" type="ORF">FEN17_04180</name>
</gene>
<protein>
    <submittedName>
        <fullName evidence="2">Uncharacterized protein</fullName>
    </submittedName>
</protein>
<keyword evidence="1" id="KW-0812">Transmembrane</keyword>
<dbReference type="EMBL" id="VCEJ01000002">
    <property type="protein sequence ID" value="TLV02824.1"/>
    <property type="molecule type" value="Genomic_DNA"/>
</dbReference>
<organism evidence="2 3">
    <name type="scientific">Dyadobacter luticola</name>
    <dbReference type="NCBI Taxonomy" id="1979387"/>
    <lineage>
        <taxon>Bacteria</taxon>
        <taxon>Pseudomonadati</taxon>
        <taxon>Bacteroidota</taxon>
        <taxon>Cytophagia</taxon>
        <taxon>Cytophagales</taxon>
        <taxon>Spirosomataceae</taxon>
        <taxon>Dyadobacter</taxon>
    </lineage>
</organism>
<proteinExistence type="predicted"/>
<dbReference type="AlphaFoldDB" id="A0A5R9L2L3"/>
<keyword evidence="1" id="KW-1133">Transmembrane helix</keyword>
<accession>A0A5R9L2L3</accession>
<comment type="caution">
    <text evidence="2">The sequence shown here is derived from an EMBL/GenBank/DDBJ whole genome shotgun (WGS) entry which is preliminary data.</text>
</comment>
<dbReference type="RefSeq" id="WP_138364034.1">
    <property type="nucleotide sequence ID" value="NZ_VCEJ01000002.1"/>
</dbReference>
<reference evidence="2 3" key="1">
    <citation type="submission" date="2019-05" db="EMBL/GenBank/DDBJ databases">
        <authorList>
            <person name="Qu J.-H."/>
        </authorList>
    </citation>
    <scope>NUCLEOTIDE SEQUENCE [LARGE SCALE GENOMIC DNA]</scope>
    <source>
        <strain evidence="2 3">T17</strain>
    </source>
</reference>
<evidence type="ECO:0000313" key="2">
    <source>
        <dbReference type="EMBL" id="TLV02824.1"/>
    </source>
</evidence>
<feature type="transmembrane region" description="Helical" evidence="1">
    <location>
        <begin position="6"/>
        <end position="27"/>
    </location>
</feature>
<sequence>MHTFQILFYLVSAATIGLAFYSLFTLVKKVFSPEIRLTNRETGKSVILPRHHYNGLAKKILEVVE</sequence>
<evidence type="ECO:0000313" key="3">
    <source>
        <dbReference type="Proteomes" id="UP000306402"/>
    </source>
</evidence>
<keyword evidence="1" id="KW-0472">Membrane</keyword>
<name>A0A5R9L2L3_9BACT</name>
<evidence type="ECO:0000256" key="1">
    <source>
        <dbReference type="SAM" id="Phobius"/>
    </source>
</evidence>
<dbReference type="Proteomes" id="UP000306402">
    <property type="component" value="Unassembled WGS sequence"/>
</dbReference>